<evidence type="ECO:0000256" key="3">
    <source>
        <dbReference type="ARBA" id="ARBA00023163"/>
    </source>
</evidence>
<dbReference type="PROSITE" id="PS01124">
    <property type="entry name" value="HTH_ARAC_FAMILY_2"/>
    <property type="match status" value="1"/>
</dbReference>
<keyword evidence="2" id="KW-0238">DNA-binding</keyword>
<evidence type="ECO:0000313" key="5">
    <source>
        <dbReference type="EMBL" id="SHE38403.1"/>
    </source>
</evidence>
<evidence type="ECO:0000313" key="6">
    <source>
        <dbReference type="Proteomes" id="UP000184159"/>
    </source>
</evidence>
<dbReference type="Pfam" id="PF12833">
    <property type="entry name" value="HTH_18"/>
    <property type="match status" value="1"/>
</dbReference>
<gene>
    <name evidence="5" type="ORF">SAMN02745781_00213</name>
</gene>
<evidence type="ECO:0000259" key="4">
    <source>
        <dbReference type="PROSITE" id="PS01124"/>
    </source>
</evidence>
<feature type="domain" description="HTH araC/xylS-type" evidence="4">
    <location>
        <begin position="225"/>
        <end position="329"/>
    </location>
</feature>
<dbReference type="GO" id="GO:0043565">
    <property type="term" value="F:sequence-specific DNA binding"/>
    <property type="evidence" value="ECO:0007669"/>
    <property type="project" value="InterPro"/>
</dbReference>
<dbReference type="SUPFAM" id="SSF46689">
    <property type="entry name" value="Homeodomain-like"/>
    <property type="match status" value="2"/>
</dbReference>
<dbReference type="EMBL" id="FQUH01000001">
    <property type="protein sequence ID" value="SHE38403.1"/>
    <property type="molecule type" value="Genomic_DNA"/>
</dbReference>
<keyword evidence="1" id="KW-0805">Transcription regulation</keyword>
<dbReference type="Gene3D" id="1.10.10.60">
    <property type="entry name" value="Homeodomain-like"/>
    <property type="match status" value="1"/>
</dbReference>
<dbReference type="InterPro" id="IPR018060">
    <property type="entry name" value="HTH_AraC"/>
</dbReference>
<dbReference type="AlphaFoldDB" id="A0A1M4T1S9"/>
<name>A0A1M4T1S9_VIBGA</name>
<dbReference type="InterPro" id="IPR050204">
    <property type="entry name" value="AraC_XylS_family_regulators"/>
</dbReference>
<sequence length="337" mass="39370">MNFSQMHHERNSLALKRCKSYSFDVNQQAESLVKWDQHYNQHSQGHFSGYLDELNFGGMHLFEEYTNQTLLQHCCVNEHNIWLGFSLQKQRPKINGTQIEEGQLMIRPSGVEFELITPKEFHIYGLVLDKRVLQQELIGLDADLWLNESAKILVSGPNTRVSYELAKIIGLMLHDNTPFSTVLNHDKSGERLKRLRPVISSAIADLLLQTETGMKEIEVSAPAKRRVLERIRDHIEKTGRYPLTTTELCQIAYVSRRTLQYCFEQELGVSPIQYLRDCRLNEIRRILLNTEEEVVISNLAVEFGFYHISTFNEHYKKLFGETPSQTRQRARLYHYKR</sequence>
<keyword evidence="3" id="KW-0804">Transcription</keyword>
<dbReference type="PANTHER" id="PTHR46796:SF12">
    <property type="entry name" value="HTH-TYPE DNA-BINDING TRANSCRIPTIONAL ACTIVATOR EUTR"/>
    <property type="match status" value="1"/>
</dbReference>
<protein>
    <submittedName>
        <fullName evidence="5">Transcriptional regulator, AraC family</fullName>
    </submittedName>
</protein>
<dbReference type="InterPro" id="IPR009057">
    <property type="entry name" value="Homeodomain-like_sf"/>
</dbReference>
<reference evidence="6" key="1">
    <citation type="submission" date="2016-11" db="EMBL/GenBank/DDBJ databases">
        <authorList>
            <person name="Varghese N."/>
            <person name="Submissions S."/>
        </authorList>
    </citation>
    <scope>NUCLEOTIDE SEQUENCE [LARGE SCALE GENOMIC DNA]</scope>
    <source>
        <strain evidence="6">DSM 21264</strain>
    </source>
</reference>
<evidence type="ECO:0000256" key="2">
    <source>
        <dbReference type="ARBA" id="ARBA00023125"/>
    </source>
</evidence>
<organism evidence="5 6">
    <name type="scientific">Vibrio gazogenes DSM 21264 = NBRC 103151</name>
    <dbReference type="NCBI Taxonomy" id="1123492"/>
    <lineage>
        <taxon>Bacteria</taxon>
        <taxon>Pseudomonadati</taxon>
        <taxon>Pseudomonadota</taxon>
        <taxon>Gammaproteobacteria</taxon>
        <taxon>Vibrionales</taxon>
        <taxon>Vibrionaceae</taxon>
        <taxon>Vibrio</taxon>
    </lineage>
</organism>
<evidence type="ECO:0000256" key="1">
    <source>
        <dbReference type="ARBA" id="ARBA00023015"/>
    </source>
</evidence>
<dbReference type="SMART" id="SM00342">
    <property type="entry name" value="HTH_ARAC"/>
    <property type="match status" value="1"/>
</dbReference>
<dbReference type="InterPro" id="IPR018062">
    <property type="entry name" value="HTH_AraC-typ_CS"/>
</dbReference>
<dbReference type="PROSITE" id="PS00041">
    <property type="entry name" value="HTH_ARAC_FAMILY_1"/>
    <property type="match status" value="1"/>
</dbReference>
<dbReference type="PANTHER" id="PTHR46796">
    <property type="entry name" value="HTH-TYPE TRANSCRIPTIONAL ACTIVATOR RHAS-RELATED"/>
    <property type="match status" value="1"/>
</dbReference>
<dbReference type="GO" id="GO:0003700">
    <property type="term" value="F:DNA-binding transcription factor activity"/>
    <property type="evidence" value="ECO:0007669"/>
    <property type="project" value="InterPro"/>
</dbReference>
<keyword evidence="6" id="KW-1185">Reference proteome</keyword>
<accession>A0A1M4T1S9</accession>
<dbReference type="Proteomes" id="UP000184159">
    <property type="component" value="Unassembled WGS sequence"/>
</dbReference>
<proteinExistence type="predicted"/>
<dbReference type="RefSeq" id="WP_077316248.1">
    <property type="nucleotide sequence ID" value="NZ_FQUH01000001.1"/>
</dbReference>